<dbReference type="InterPro" id="IPR001633">
    <property type="entry name" value="EAL_dom"/>
</dbReference>
<dbReference type="PROSITE" id="PS50883">
    <property type="entry name" value="EAL"/>
    <property type="match status" value="1"/>
</dbReference>
<dbReference type="InterPro" id="IPR052155">
    <property type="entry name" value="Biofilm_reg_signaling"/>
</dbReference>
<proteinExistence type="predicted"/>
<comment type="caution">
    <text evidence="3">The sequence shown here is derived from an EMBL/GenBank/DDBJ whole genome shotgun (WGS) entry which is preliminary data.</text>
</comment>
<evidence type="ECO:0008006" key="5">
    <source>
        <dbReference type="Google" id="ProtNLM"/>
    </source>
</evidence>
<protein>
    <recommendedName>
        <fullName evidence="5">Diguanylate cyclase/phosphodiesterase</fullName>
    </recommendedName>
</protein>
<feature type="domain" description="GGDEF" evidence="2">
    <location>
        <begin position="106"/>
        <end position="239"/>
    </location>
</feature>
<dbReference type="PROSITE" id="PS50887">
    <property type="entry name" value="GGDEF"/>
    <property type="match status" value="1"/>
</dbReference>
<evidence type="ECO:0000313" key="4">
    <source>
        <dbReference type="Proteomes" id="UP000605148"/>
    </source>
</evidence>
<sequence>MALLVLIGVSSTLLAYAHPLDVLPGFGEPGHKAAEVLVSTAMATAVILSVYWATTFLHMRREIAHRTLAQAQALELAQHDALTGLPNRRKFQTAFPNLTGNLAPGVSRAVMMLDVDGFKPINDVYGHAFGDSLLRSFAGRIQDTVGPHGFVARLGGDEFAIVTPQFTDRSEVSSLARQLLTRTQESFDLGTRRVSIGTGIGISIFPDDGYSASELLRRADIALYRAKTSGRSAYRFFEVDMDATILHRTLLEQRLRRAIDEKMVNVFFQPILDLETQGIIGFEALARWTDRDFGEVAPTQFISIAEDSGMIAELADGLFREACETAVTWPNDLFLSFNISQVQLHDRNLPLKIMAALSETGLTPDRLVLEVTETAIMRNPNSARVILDQLAAANIKIALDDFGTGHSSLSFLRDLPINTVKIDRSFTCKMAHNKECAAIVEAVLVLSEGLGLNTVAEGIEQTEVLERLHKSGCHQGQGFLFGAAAPADKIPAMLELARQVRDGQAAGPGSGTDLPALDAATVPQVAALPEPAPAVETRKVM</sequence>
<dbReference type="InterPro" id="IPR043128">
    <property type="entry name" value="Rev_trsase/Diguanyl_cyclase"/>
</dbReference>
<dbReference type="EMBL" id="BMFA01000007">
    <property type="protein sequence ID" value="GGB51846.1"/>
    <property type="molecule type" value="Genomic_DNA"/>
</dbReference>
<feature type="domain" description="EAL" evidence="1">
    <location>
        <begin position="248"/>
        <end position="498"/>
    </location>
</feature>
<dbReference type="Proteomes" id="UP000605148">
    <property type="component" value="Unassembled WGS sequence"/>
</dbReference>
<reference evidence="3" key="2">
    <citation type="submission" date="2020-09" db="EMBL/GenBank/DDBJ databases">
        <authorList>
            <person name="Sun Q."/>
            <person name="Zhou Y."/>
        </authorList>
    </citation>
    <scope>NUCLEOTIDE SEQUENCE</scope>
    <source>
        <strain evidence="3">CGMCC 1.12426</strain>
    </source>
</reference>
<dbReference type="InterPro" id="IPR000160">
    <property type="entry name" value="GGDEF_dom"/>
</dbReference>
<dbReference type="Pfam" id="PF00563">
    <property type="entry name" value="EAL"/>
    <property type="match status" value="1"/>
</dbReference>
<dbReference type="CDD" id="cd01949">
    <property type="entry name" value="GGDEF"/>
    <property type="match status" value="1"/>
</dbReference>
<dbReference type="Gene3D" id="3.20.20.450">
    <property type="entry name" value="EAL domain"/>
    <property type="match status" value="1"/>
</dbReference>
<dbReference type="Gene3D" id="3.30.70.270">
    <property type="match status" value="1"/>
</dbReference>
<dbReference type="SUPFAM" id="SSF55073">
    <property type="entry name" value="Nucleotide cyclase"/>
    <property type="match status" value="1"/>
</dbReference>
<dbReference type="PANTHER" id="PTHR44757:SF2">
    <property type="entry name" value="BIOFILM ARCHITECTURE MAINTENANCE PROTEIN MBAA"/>
    <property type="match status" value="1"/>
</dbReference>
<evidence type="ECO:0000259" key="1">
    <source>
        <dbReference type="PROSITE" id="PS50883"/>
    </source>
</evidence>
<evidence type="ECO:0000259" key="2">
    <source>
        <dbReference type="PROSITE" id="PS50887"/>
    </source>
</evidence>
<reference evidence="3" key="1">
    <citation type="journal article" date="2014" name="Int. J. Syst. Evol. Microbiol.">
        <title>Complete genome sequence of Corynebacterium casei LMG S-19264T (=DSM 44701T), isolated from a smear-ripened cheese.</title>
        <authorList>
            <consortium name="US DOE Joint Genome Institute (JGI-PGF)"/>
            <person name="Walter F."/>
            <person name="Albersmeier A."/>
            <person name="Kalinowski J."/>
            <person name="Ruckert C."/>
        </authorList>
    </citation>
    <scope>NUCLEOTIDE SEQUENCE</scope>
    <source>
        <strain evidence="3">CGMCC 1.12426</strain>
    </source>
</reference>
<gene>
    <name evidence="3" type="ORF">GCM10011316_24830</name>
</gene>
<dbReference type="InterPro" id="IPR035919">
    <property type="entry name" value="EAL_sf"/>
</dbReference>
<dbReference type="SMART" id="SM00052">
    <property type="entry name" value="EAL"/>
    <property type="match status" value="1"/>
</dbReference>
<name>A0A916TKS0_9HYPH</name>
<accession>A0A916TKS0</accession>
<keyword evidence="4" id="KW-1185">Reference proteome</keyword>
<dbReference type="Pfam" id="PF00990">
    <property type="entry name" value="GGDEF"/>
    <property type="match status" value="1"/>
</dbReference>
<dbReference type="SUPFAM" id="SSF141868">
    <property type="entry name" value="EAL domain-like"/>
    <property type="match status" value="1"/>
</dbReference>
<dbReference type="InterPro" id="IPR029787">
    <property type="entry name" value="Nucleotide_cyclase"/>
</dbReference>
<dbReference type="PANTHER" id="PTHR44757">
    <property type="entry name" value="DIGUANYLATE CYCLASE DGCP"/>
    <property type="match status" value="1"/>
</dbReference>
<dbReference type="CDD" id="cd01948">
    <property type="entry name" value="EAL"/>
    <property type="match status" value="1"/>
</dbReference>
<organism evidence="3 4">
    <name type="scientific">Roseibium aquae</name>
    <dbReference type="NCBI Taxonomy" id="1323746"/>
    <lineage>
        <taxon>Bacteria</taxon>
        <taxon>Pseudomonadati</taxon>
        <taxon>Pseudomonadota</taxon>
        <taxon>Alphaproteobacteria</taxon>
        <taxon>Hyphomicrobiales</taxon>
        <taxon>Stappiaceae</taxon>
        <taxon>Roseibium</taxon>
    </lineage>
</organism>
<dbReference type="AlphaFoldDB" id="A0A916TKS0"/>
<evidence type="ECO:0000313" key="3">
    <source>
        <dbReference type="EMBL" id="GGB51846.1"/>
    </source>
</evidence>
<dbReference type="NCBIfam" id="TIGR00254">
    <property type="entry name" value="GGDEF"/>
    <property type="match status" value="1"/>
</dbReference>
<dbReference type="SMART" id="SM00267">
    <property type="entry name" value="GGDEF"/>
    <property type="match status" value="1"/>
</dbReference>